<reference evidence="4" key="1">
    <citation type="submission" date="2021-07" db="EMBL/GenBank/DDBJ databases">
        <title>Draft genome sequence of carbapenem-resistant Aeromonas spp. in Japan.</title>
        <authorList>
            <person name="Maehana S."/>
            <person name="Suzuki M."/>
            <person name="Kitasato H."/>
        </authorList>
    </citation>
    <scope>NUCLEOTIDE SEQUENCE</scope>
    <source>
        <strain evidence="4">KAM343</strain>
    </source>
</reference>
<organism evidence="5 6">
    <name type="scientific">Aeromonas caviae</name>
    <name type="common">Aeromonas punctata</name>
    <dbReference type="NCBI Taxonomy" id="648"/>
    <lineage>
        <taxon>Bacteria</taxon>
        <taxon>Pseudomonadati</taxon>
        <taxon>Pseudomonadota</taxon>
        <taxon>Gammaproteobacteria</taxon>
        <taxon>Aeromonadales</taxon>
        <taxon>Aeromonadaceae</taxon>
        <taxon>Aeromonas</taxon>
    </lineage>
</organism>
<dbReference type="AlphaFoldDB" id="A0AAF0JYX2"/>
<dbReference type="Gene3D" id="3.30.70.270">
    <property type="match status" value="1"/>
</dbReference>
<dbReference type="InterPro" id="IPR050469">
    <property type="entry name" value="Diguanylate_Cyclase"/>
</dbReference>
<sequence length="187" mass="21032">MTRSAKVGEDVKLMGNYLSTFGVLLLCTQYRALALRRQASQDPLTGLLNRRGFMDHCVTMARQGALVVLDLDDFKQINDRHGHETGDRVLEAVGRYLAGQRDLVASRFGGEEFVLLLPERDPLAQQARCEQIRQGIETLELKGVRVTASLGWVPSAREWHFDTLFSQADRALYQAKREGKNRICQGA</sequence>
<dbReference type="PANTHER" id="PTHR45138">
    <property type="entry name" value="REGULATORY COMPONENTS OF SENSORY TRANSDUCTION SYSTEM"/>
    <property type="match status" value="1"/>
</dbReference>
<dbReference type="InterPro" id="IPR043128">
    <property type="entry name" value="Rev_trsase/Diguanyl_cyclase"/>
</dbReference>
<keyword evidence="5" id="KW-0808">Transferase</keyword>
<dbReference type="PROSITE" id="PS50887">
    <property type="entry name" value="GGDEF"/>
    <property type="match status" value="1"/>
</dbReference>
<dbReference type="GO" id="GO:1902201">
    <property type="term" value="P:negative regulation of bacterial-type flagellum-dependent cell motility"/>
    <property type="evidence" value="ECO:0007669"/>
    <property type="project" value="TreeGrafter"/>
</dbReference>
<dbReference type="GO" id="GO:0052621">
    <property type="term" value="F:diguanylate cyclase activity"/>
    <property type="evidence" value="ECO:0007669"/>
    <property type="project" value="UniProtKB-EC"/>
</dbReference>
<dbReference type="EMBL" id="CP110176">
    <property type="protein sequence ID" value="WGC85794.1"/>
    <property type="molecule type" value="Genomic_DNA"/>
</dbReference>
<dbReference type="NCBIfam" id="TIGR00254">
    <property type="entry name" value="GGDEF"/>
    <property type="match status" value="1"/>
</dbReference>
<feature type="domain" description="GGDEF" evidence="3">
    <location>
        <begin position="62"/>
        <end position="187"/>
    </location>
</feature>
<protein>
    <recommendedName>
        <fullName evidence="1">diguanylate cyclase</fullName>
        <ecNumber evidence="1">2.7.7.65</ecNumber>
    </recommendedName>
</protein>
<proteinExistence type="predicted"/>
<evidence type="ECO:0000256" key="1">
    <source>
        <dbReference type="ARBA" id="ARBA00012528"/>
    </source>
</evidence>
<dbReference type="InterPro" id="IPR029787">
    <property type="entry name" value="Nucleotide_cyclase"/>
</dbReference>
<name>A0AAF0JYX2_AERCA</name>
<keyword evidence="5" id="KW-0548">Nucleotidyltransferase</keyword>
<evidence type="ECO:0000313" key="6">
    <source>
        <dbReference type="Proteomes" id="UP001163285"/>
    </source>
</evidence>
<dbReference type="Proteomes" id="UP000886939">
    <property type="component" value="Unassembled WGS sequence"/>
</dbReference>
<evidence type="ECO:0000313" key="5">
    <source>
        <dbReference type="EMBL" id="WGC85794.1"/>
    </source>
</evidence>
<dbReference type="EC" id="2.7.7.65" evidence="1"/>
<dbReference type="CDD" id="cd01949">
    <property type="entry name" value="GGDEF"/>
    <property type="match status" value="1"/>
</dbReference>
<dbReference type="Pfam" id="PF00990">
    <property type="entry name" value="GGDEF"/>
    <property type="match status" value="1"/>
</dbReference>
<dbReference type="SUPFAM" id="SSF55073">
    <property type="entry name" value="Nucleotide cyclase"/>
    <property type="match status" value="1"/>
</dbReference>
<evidence type="ECO:0000313" key="4">
    <source>
        <dbReference type="EMBL" id="GJA41133.1"/>
    </source>
</evidence>
<accession>A0AAF0JYX2</accession>
<evidence type="ECO:0000256" key="2">
    <source>
        <dbReference type="ARBA" id="ARBA00034247"/>
    </source>
</evidence>
<dbReference type="GO" id="GO:0005886">
    <property type="term" value="C:plasma membrane"/>
    <property type="evidence" value="ECO:0007669"/>
    <property type="project" value="TreeGrafter"/>
</dbReference>
<dbReference type="SMART" id="SM00267">
    <property type="entry name" value="GGDEF"/>
    <property type="match status" value="1"/>
</dbReference>
<dbReference type="PANTHER" id="PTHR45138:SF9">
    <property type="entry name" value="DIGUANYLATE CYCLASE DGCM-RELATED"/>
    <property type="match status" value="1"/>
</dbReference>
<comment type="catalytic activity">
    <reaction evidence="2">
        <text>2 GTP = 3',3'-c-di-GMP + 2 diphosphate</text>
        <dbReference type="Rhea" id="RHEA:24898"/>
        <dbReference type="ChEBI" id="CHEBI:33019"/>
        <dbReference type="ChEBI" id="CHEBI:37565"/>
        <dbReference type="ChEBI" id="CHEBI:58805"/>
        <dbReference type="EC" id="2.7.7.65"/>
    </reaction>
</comment>
<evidence type="ECO:0000259" key="3">
    <source>
        <dbReference type="PROSITE" id="PS50887"/>
    </source>
</evidence>
<dbReference type="GO" id="GO:0043709">
    <property type="term" value="P:cell adhesion involved in single-species biofilm formation"/>
    <property type="evidence" value="ECO:0007669"/>
    <property type="project" value="TreeGrafter"/>
</dbReference>
<dbReference type="EMBL" id="BPNI01000033">
    <property type="protein sequence ID" value="GJA41133.1"/>
    <property type="molecule type" value="Genomic_DNA"/>
</dbReference>
<dbReference type="Proteomes" id="UP001163285">
    <property type="component" value="Chromosome"/>
</dbReference>
<gene>
    <name evidence="4" type="ORF">KAM343_19290</name>
    <name evidence="5" type="ORF">OJY61_23815</name>
</gene>
<reference evidence="5" key="2">
    <citation type="submission" date="2023-04" db="EMBL/GenBank/DDBJ databases">
        <title>Whole Genome Sequence of Multi-drug resistant Aeromonas caviae as a gut pathogen in newborn.</title>
        <authorList>
            <person name="Jadhav S.V."/>
            <person name="Saroj S.D."/>
            <person name="Saha U.B."/>
            <person name="Sen S."/>
            <person name="Kher A."/>
        </authorList>
    </citation>
    <scope>NUCLEOTIDE SEQUENCE</scope>
    <source>
        <strain evidence="5">SVJ23</strain>
    </source>
</reference>
<dbReference type="InterPro" id="IPR000160">
    <property type="entry name" value="GGDEF_dom"/>
</dbReference>